<name>A0A6C0ATJ9_9ZZZZ</name>
<feature type="region of interest" description="Disordered" evidence="1">
    <location>
        <begin position="132"/>
        <end position="157"/>
    </location>
</feature>
<evidence type="ECO:0000256" key="1">
    <source>
        <dbReference type="SAM" id="MobiDB-lite"/>
    </source>
</evidence>
<feature type="compositionally biased region" description="Basic residues" evidence="1">
    <location>
        <begin position="137"/>
        <end position="157"/>
    </location>
</feature>
<sequence>MPLHKNRSKRTSKKLKGGLLGRLTSLAMGQGVSAQTYCCDSKKSNMNTVFSGDNVGSKCYPSYTGQCNIGYGTGQNYKFRCFNPQTKEYRETIEESSDLRNNGERCEYITGTLAKIAKVPLGAAEVALQVAAAGGSRKTKRRTHKRSYKRHSRKSRK</sequence>
<proteinExistence type="predicted"/>
<accession>A0A6C0ATJ9</accession>
<protein>
    <submittedName>
        <fullName evidence="2">Uncharacterized protein</fullName>
    </submittedName>
</protein>
<evidence type="ECO:0000313" key="2">
    <source>
        <dbReference type="EMBL" id="QHS82690.1"/>
    </source>
</evidence>
<dbReference type="EMBL" id="MN740804">
    <property type="protein sequence ID" value="QHS82690.1"/>
    <property type="molecule type" value="Genomic_DNA"/>
</dbReference>
<dbReference type="AlphaFoldDB" id="A0A6C0ATJ9"/>
<reference evidence="2" key="1">
    <citation type="journal article" date="2020" name="Nature">
        <title>Giant virus diversity and host interactions through global metagenomics.</title>
        <authorList>
            <person name="Schulz F."/>
            <person name="Roux S."/>
            <person name="Paez-Espino D."/>
            <person name="Jungbluth S."/>
            <person name="Walsh D.A."/>
            <person name="Denef V.J."/>
            <person name="McMahon K.D."/>
            <person name="Konstantinidis K.T."/>
            <person name="Eloe-Fadrosh E.A."/>
            <person name="Kyrpides N.C."/>
            <person name="Woyke T."/>
        </authorList>
    </citation>
    <scope>NUCLEOTIDE SEQUENCE</scope>
    <source>
        <strain evidence="2">GVMAG-S-1101171-111</strain>
    </source>
</reference>
<organism evidence="2">
    <name type="scientific">viral metagenome</name>
    <dbReference type="NCBI Taxonomy" id="1070528"/>
    <lineage>
        <taxon>unclassified sequences</taxon>
        <taxon>metagenomes</taxon>
        <taxon>organismal metagenomes</taxon>
    </lineage>
</organism>